<dbReference type="AlphaFoldDB" id="A0A401LBY9"/>
<evidence type="ECO:0000259" key="9">
    <source>
        <dbReference type="PROSITE" id="PS51195"/>
    </source>
</evidence>
<evidence type="ECO:0000256" key="4">
    <source>
        <dbReference type="ARBA" id="ARBA00022840"/>
    </source>
</evidence>
<dbReference type="Pfam" id="PF00270">
    <property type="entry name" value="DEAD"/>
    <property type="match status" value="1"/>
</dbReference>
<feature type="region of interest" description="Disordered" evidence="6">
    <location>
        <begin position="425"/>
        <end position="466"/>
    </location>
</feature>
<evidence type="ECO:0000256" key="6">
    <source>
        <dbReference type="SAM" id="MobiDB-lite"/>
    </source>
</evidence>
<dbReference type="Gene3D" id="3.40.50.300">
    <property type="entry name" value="P-loop containing nucleotide triphosphate hydrolases"/>
    <property type="match status" value="2"/>
</dbReference>
<keyword evidence="2" id="KW-0378">Hydrolase</keyword>
<dbReference type="InterPro" id="IPR027417">
    <property type="entry name" value="P-loop_NTPase"/>
</dbReference>
<dbReference type="PROSITE" id="PS51192">
    <property type="entry name" value="HELICASE_ATP_BIND_1"/>
    <property type="match status" value="1"/>
</dbReference>
<feature type="domain" description="Helicase ATP-binding" evidence="7">
    <location>
        <begin position="34"/>
        <end position="206"/>
    </location>
</feature>
<dbReference type="GO" id="GO:0005524">
    <property type="term" value="F:ATP binding"/>
    <property type="evidence" value="ECO:0007669"/>
    <property type="project" value="UniProtKB-KW"/>
</dbReference>
<proteinExistence type="predicted"/>
<keyword evidence="4" id="KW-0067">ATP-binding</keyword>
<dbReference type="InterPro" id="IPR014001">
    <property type="entry name" value="Helicase_ATP-bd"/>
</dbReference>
<dbReference type="InterPro" id="IPR044742">
    <property type="entry name" value="DEAD/DEAH_RhlB"/>
</dbReference>
<dbReference type="PROSITE" id="PS51195">
    <property type="entry name" value="Q_MOTIF"/>
    <property type="match status" value="1"/>
</dbReference>
<dbReference type="InterPro" id="IPR011545">
    <property type="entry name" value="DEAD/DEAH_box_helicase_dom"/>
</dbReference>
<feature type="compositionally biased region" description="Basic residues" evidence="6">
    <location>
        <begin position="446"/>
        <end position="457"/>
    </location>
</feature>
<organism evidence="10 11">
    <name type="scientific">Anaerotignum faecicola</name>
    <dbReference type="NCBI Taxonomy" id="2358141"/>
    <lineage>
        <taxon>Bacteria</taxon>
        <taxon>Bacillati</taxon>
        <taxon>Bacillota</taxon>
        <taxon>Clostridia</taxon>
        <taxon>Lachnospirales</taxon>
        <taxon>Anaerotignaceae</taxon>
        <taxon>Anaerotignum</taxon>
    </lineage>
</organism>
<dbReference type="InterPro" id="IPR014014">
    <property type="entry name" value="RNA_helicase_DEAD_Q_motif"/>
</dbReference>
<name>A0A401LBY9_9FIRM</name>
<dbReference type="SMART" id="SM00487">
    <property type="entry name" value="DEXDc"/>
    <property type="match status" value="1"/>
</dbReference>
<dbReference type="InterPro" id="IPR050547">
    <property type="entry name" value="DEAD_box_RNA_helicases"/>
</dbReference>
<dbReference type="OrthoDB" id="9805696at2"/>
<dbReference type="GO" id="GO:0003724">
    <property type="term" value="F:RNA helicase activity"/>
    <property type="evidence" value="ECO:0007669"/>
    <property type="project" value="InterPro"/>
</dbReference>
<feature type="domain" description="DEAD-box RNA helicase Q" evidence="9">
    <location>
        <begin position="3"/>
        <end position="31"/>
    </location>
</feature>
<feature type="short sequence motif" description="Q motif" evidence="5">
    <location>
        <begin position="3"/>
        <end position="31"/>
    </location>
</feature>
<dbReference type="Pfam" id="PF00271">
    <property type="entry name" value="Helicase_C"/>
    <property type="match status" value="1"/>
</dbReference>
<evidence type="ECO:0000313" key="11">
    <source>
        <dbReference type="Proteomes" id="UP000287361"/>
    </source>
</evidence>
<evidence type="ECO:0000256" key="1">
    <source>
        <dbReference type="ARBA" id="ARBA00022741"/>
    </source>
</evidence>
<reference evidence="10 11" key="1">
    <citation type="submission" date="2018-10" db="EMBL/GenBank/DDBJ databases">
        <title>Draft Genome Sequence of Anaerotignum sp. KCTC 15736.</title>
        <authorList>
            <person name="Choi S.H."/>
            <person name="Kim J.S."/>
            <person name="Kang S.W."/>
            <person name="Lee J.S."/>
            <person name="Park S.H."/>
        </authorList>
    </citation>
    <scope>NUCLEOTIDE SEQUENCE [LARGE SCALE GENOMIC DNA]</scope>
    <source>
        <strain evidence="10 11">KCTC 15736</strain>
    </source>
</reference>
<evidence type="ECO:0000259" key="7">
    <source>
        <dbReference type="PROSITE" id="PS51192"/>
    </source>
</evidence>
<keyword evidence="11" id="KW-1185">Reference proteome</keyword>
<dbReference type="GO" id="GO:0005840">
    <property type="term" value="C:ribosome"/>
    <property type="evidence" value="ECO:0007669"/>
    <property type="project" value="TreeGrafter"/>
</dbReference>
<dbReference type="CDD" id="cd00268">
    <property type="entry name" value="DEADc"/>
    <property type="match status" value="1"/>
</dbReference>
<sequence>MEHTFEALGLRAALVTALAEQGITAPTEIQQKMIPEILSGKDVIGRSETGSGKTLAYLLPIFEKLDMNIRGTQAIILTPTHELAAQVYHQAELLQENAGIAAGCVLLIGAAGIGRQLEKLKAKPRIVVGSVGRILDLIRKKKIQAHLVRTIVLDEGDRLMDDGNVEDVAAVIKTTLKERQIVLLSASVSGEAKAKAAAMMKADAVDLEAKSGGIVPKGIHHYYILSAHREKFANLRKILAGERPEKCMVFLNNPENIEVTVDKLNYHGIKAAGIYGQASKQERKNAMDGFREGRIHVLVASDIGSRGLDIEGVTHIINLDVPEEPTHYLHRAGRCGRKGMEGTAITIVTPYERKWIHRYEKTWGLQFEQKEMSFGKLVDSQKTKKDIIKPMKAKKPVIEDKWVEGDGWGGFDDLEDFGEFVIETGGAPKKSKKKKAKEQPFSMAKTPKKQGKKGKKTKQADDSLGFFARKAKKLAEKEANRQKSQKK</sequence>
<feature type="domain" description="Helicase C-terminal" evidence="8">
    <location>
        <begin position="234"/>
        <end position="378"/>
    </location>
</feature>
<dbReference type="PROSITE" id="PS51194">
    <property type="entry name" value="HELICASE_CTER"/>
    <property type="match status" value="1"/>
</dbReference>
<dbReference type="PANTHER" id="PTHR47963:SF7">
    <property type="entry name" value="ATP-DEPENDENT RNA HELICASE YFML-RELATED"/>
    <property type="match status" value="1"/>
</dbReference>
<evidence type="ECO:0000256" key="3">
    <source>
        <dbReference type="ARBA" id="ARBA00022806"/>
    </source>
</evidence>
<dbReference type="PANTHER" id="PTHR47963">
    <property type="entry name" value="DEAD-BOX ATP-DEPENDENT RNA HELICASE 47, MITOCHONDRIAL"/>
    <property type="match status" value="1"/>
</dbReference>
<dbReference type="Proteomes" id="UP000287361">
    <property type="component" value="Unassembled WGS sequence"/>
</dbReference>
<evidence type="ECO:0000256" key="5">
    <source>
        <dbReference type="PROSITE-ProRule" id="PRU00552"/>
    </source>
</evidence>
<dbReference type="InterPro" id="IPR001650">
    <property type="entry name" value="Helicase_C-like"/>
</dbReference>
<dbReference type="CDD" id="cd18787">
    <property type="entry name" value="SF2_C_DEAD"/>
    <property type="match status" value="1"/>
</dbReference>
<evidence type="ECO:0000259" key="8">
    <source>
        <dbReference type="PROSITE" id="PS51194"/>
    </source>
</evidence>
<keyword evidence="1" id="KW-0547">Nucleotide-binding</keyword>
<dbReference type="GO" id="GO:0033592">
    <property type="term" value="F:RNA strand annealing activity"/>
    <property type="evidence" value="ECO:0007669"/>
    <property type="project" value="TreeGrafter"/>
</dbReference>
<dbReference type="GO" id="GO:0009409">
    <property type="term" value="P:response to cold"/>
    <property type="evidence" value="ECO:0007669"/>
    <property type="project" value="TreeGrafter"/>
</dbReference>
<gene>
    <name evidence="10" type="primary">rhlE</name>
    <name evidence="10" type="ORF">KGMB03357_07010</name>
</gene>
<keyword evidence="3 10" id="KW-0347">Helicase</keyword>
<dbReference type="EMBL" id="BHVZ01000001">
    <property type="protein sequence ID" value="GCB29040.1"/>
    <property type="molecule type" value="Genomic_DNA"/>
</dbReference>
<evidence type="ECO:0000256" key="2">
    <source>
        <dbReference type="ARBA" id="ARBA00022801"/>
    </source>
</evidence>
<accession>A0A401LBY9</accession>
<dbReference type="GO" id="GO:0016787">
    <property type="term" value="F:hydrolase activity"/>
    <property type="evidence" value="ECO:0007669"/>
    <property type="project" value="UniProtKB-KW"/>
</dbReference>
<dbReference type="GO" id="GO:0005829">
    <property type="term" value="C:cytosol"/>
    <property type="evidence" value="ECO:0007669"/>
    <property type="project" value="TreeGrafter"/>
</dbReference>
<protein>
    <submittedName>
        <fullName evidence="10">DEAD/DEAH box helicase</fullName>
    </submittedName>
</protein>
<evidence type="ECO:0000313" key="10">
    <source>
        <dbReference type="EMBL" id="GCB29040.1"/>
    </source>
</evidence>
<dbReference type="SUPFAM" id="SSF52540">
    <property type="entry name" value="P-loop containing nucleoside triphosphate hydrolases"/>
    <property type="match status" value="1"/>
</dbReference>
<dbReference type="SMART" id="SM00490">
    <property type="entry name" value="HELICc"/>
    <property type="match status" value="1"/>
</dbReference>
<comment type="caution">
    <text evidence="10">The sequence shown here is derived from an EMBL/GenBank/DDBJ whole genome shotgun (WGS) entry which is preliminary data.</text>
</comment>